<dbReference type="EMBL" id="JANCLU010000020">
    <property type="protein sequence ID" value="MCP8940391.1"/>
    <property type="molecule type" value="Genomic_DNA"/>
</dbReference>
<evidence type="ECO:0000256" key="2">
    <source>
        <dbReference type="ARBA" id="ARBA00023125"/>
    </source>
</evidence>
<reference evidence="7 8" key="1">
    <citation type="submission" date="2022-07" db="EMBL/GenBank/DDBJ databases">
        <authorList>
            <person name="Li W.-J."/>
            <person name="Deng Q.-Q."/>
        </authorList>
    </citation>
    <scope>NUCLEOTIDE SEQUENCE [LARGE SCALE GENOMIC DNA]</scope>
    <source>
        <strain evidence="7 8">SYSU M60028</strain>
    </source>
</reference>
<dbReference type="PROSITE" id="PS51078">
    <property type="entry name" value="ICLR_ED"/>
    <property type="match status" value="1"/>
</dbReference>
<evidence type="ECO:0000259" key="6">
    <source>
        <dbReference type="PROSITE" id="PS51078"/>
    </source>
</evidence>
<keyword evidence="3" id="KW-0804">Transcription</keyword>
<dbReference type="Gene3D" id="1.10.10.10">
    <property type="entry name" value="Winged helix-like DNA-binding domain superfamily/Winged helix DNA-binding domain"/>
    <property type="match status" value="1"/>
</dbReference>
<dbReference type="SMART" id="SM00346">
    <property type="entry name" value="HTH_ICLR"/>
    <property type="match status" value="1"/>
</dbReference>
<keyword evidence="2" id="KW-0238">DNA-binding</keyword>
<dbReference type="InterPro" id="IPR036388">
    <property type="entry name" value="WH-like_DNA-bd_sf"/>
</dbReference>
<accession>A0ABT1LH24</accession>
<dbReference type="InterPro" id="IPR014757">
    <property type="entry name" value="Tscrpt_reg_IclR_C"/>
</dbReference>
<feature type="domain" description="IclR-ED" evidence="6">
    <location>
        <begin position="84"/>
        <end position="265"/>
    </location>
</feature>
<dbReference type="PANTHER" id="PTHR30136:SF35">
    <property type="entry name" value="HTH-TYPE TRANSCRIPTIONAL REGULATOR RV1719"/>
    <property type="match status" value="1"/>
</dbReference>
<keyword evidence="8" id="KW-1185">Reference proteome</keyword>
<evidence type="ECO:0000313" key="8">
    <source>
        <dbReference type="Proteomes" id="UP001205890"/>
    </source>
</evidence>
<dbReference type="Pfam" id="PF01614">
    <property type="entry name" value="IclR_C"/>
    <property type="match status" value="1"/>
</dbReference>
<comment type="caution">
    <text evidence="7">The sequence shown here is derived from an EMBL/GenBank/DDBJ whole genome shotgun (WGS) entry which is preliminary data.</text>
</comment>
<dbReference type="InterPro" id="IPR036390">
    <property type="entry name" value="WH_DNA-bd_sf"/>
</dbReference>
<evidence type="ECO:0000259" key="5">
    <source>
        <dbReference type="PROSITE" id="PS51077"/>
    </source>
</evidence>
<gene>
    <name evidence="7" type="ORF">NK718_17830</name>
</gene>
<dbReference type="InterPro" id="IPR005471">
    <property type="entry name" value="Tscrpt_reg_IclR_N"/>
</dbReference>
<feature type="region of interest" description="Disordered" evidence="4">
    <location>
        <begin position="258"/>
        <end position="281"/>
    </location>
</feature>
<protein>
    <submittedName>
        <fullName evidence="7">IclR family transcriptional regulator</fullName>
    </submittedName>
</protein>
<dbReference type="PROSITE" id="PS51077">
    <property type="entry name" value="HTH_ICLR"/>
    <property type="match status" value="1"/>
</dbReference>
<sequence>MLKSQERTNGQRRAAAGQGTRERGIDRVVQLLAALHRHGRPVRIGELCALVEAPRSSTYEIVRTLVDAGLLETSPDSSVFFGKTLYFYGMDYLREHDLVSRGRDEVDRLARETGETCQFCMLTRGQYTVVHMRAGVRPFRISSEVGTRIPAPWTASGRLLYSDFGDDEIRALLKPGDLDMPNGQRLGVDEFVASVRQAREEGFCITSGLVDAYTHCLAAPIRDHNHGTVATICFVVPIDTPAQRIAQLRDTLVASGHALSVNPPSSATPARKTARADRADN</sequence>
<proteinExistence type="predicted"/>
<dbReference type="PANTHER" id="PTHR30136">
    <property type="entry name" value="HELIX-TURN-HELIX TRANSCRIPTIONAL REGULATOR, ICLR FAMILY"/>
    <property type="match status" value="1"/>
</dbReference>
<feature type="domain" description="HTH iclR-type" evidence="5">
    <location>
        <begin position="22"/>
        <end position="90"/>
    </location>
</feature>
<dbReference type="SUPFAM" id="SSF46785">
    <property type="entry name" value="Winged helix' DNA-binding domain"/>
    <property type="match status" value="1"/>
</dbReference>
<evidence type="ECO:0000313" key="7">
    <source>
        <dbReference type="EMBL" id="MCP8940391.1"/>
    </source>
</evidence>
<keyword evidence="1" id="KW-0805">Transcription regulation</keyword>
<evidence type="ECO:0000256" key="3">
    <source>
        <dbReference type="ARBA" id="ARBA00023163"/>
    </source>
</evidence>
<dbReference type="RefSeq" id="WP_254745054.1">
    <property type="nucleotide sequence ID" value="NZ_JANCLU010000020.1"/>
</dbReference>
<name>A0ABT1LH24_9HYPH</name>
<dbReference type="Pfam" id="PF09339">
    <property type="entry name" value="HTH_IclR"/>
    <property type="match status" value="1"/>
</dbReference>
<dbReference type="InterPro" id="IPR050707">
    <property type="entry name" value="HTH_MetabolicPath_Reg"/>
</dbReference>
<organism evidence="7 8">
    <name type="scientific">Alsobacter ponti</name>
    <dbReference type="NCBI Taxonomy" id="2962936"/>
    <lineage>
        <taxon>Bacteria</taxon>
        <taxon>Pseudomonadati</taxon>
        <taxon>Pseudomonadota</taxon>
        <taxon>Alphaproteobacteria</taxon>
        <taxon>Hyphomicrobiales</taxon>
        <taxon>Alsobacteraceae</taxon>
        <taxon>Alsobacter</taxon>
    </lineage>
</organism>
<feature type="region of interest" description="Disordered" evidence="4">
    <location>
        <begin position="1"/>
        <end position="21"/>
    </location>
</feature>
<dbReference type="Gene3D" id="3.30.450.40">
    <property type="match status" value="1"/>
</dbReference>
<dbReference type="InterPro" id="IPR029016">
    <property type="entry name" value="GAF-like_dom_sf"/>
</dbReference>
<evidence type="ECO:0000256" key="4">
    <source>
        <dbReference type="SAM" id="MobiDB-lite"/>
    </source>
</evidence>
<dbReference type="SUPFAM" id="SSF55781">
    <property type="entry name" value="GAF domain-like"/>
    <property type="match status" value="1"/>
</dbReference>
<evidence type="ECO:0000256" key="1">
    <source>
        <dbReference type="ARBA" id="ARBA00023015"/>
    </source>
</evidence>
<dbReference type="Proteomes" id="UP001205890">
    <property type="component" value="Unassembled WGS sequence"/>
</dbReference>